<evidence type="ECO:0000256" key="1">
    <source>
        <dbReference type="SAM" id="MobiDB-lite"/>
    </source>
</evidence>
<proteinExistence type="predicted"/>
<accession>A0AAN8KRF6</accession>
<name>A0AAN8KRF6_9TELE</name>
<sequence>MTLDSIQSKGTGGAVGTKGPGDWEIMHMGKWNMTAVSGVTAEPLSEPRRDGIGQEDNKAAPAQWSMHTKKAATDLYSWPRERKREKEEEEE</sequence>
<protein>
    <submittedName>
        <fullName evidence="2">Uncharacterized protein</fullName>
    </submittedName>
</protein>
<dbReference type="AlphaFoldDB" id="A0AAN8KRF6"/>
<reference evidence="2 3" key="1">
    <citation type="submission" date="2021-04" db="EMBL/GenBank/DDBJ databases">
        <authorList>
            <person name="De Guttry C."/>
            <person name="Zahm M."/>
            <person name="Klopp C."/>
            <person name="Cabau C."/>
            <person name="Louis A."/>
            <person name="Berthelot C."/>
            <person name="Parey E."/>
            <person name="Roest Crollius H."/>
            <person name="Montfort J."/>
            <person name="Robinson-Rechavi M."/>
            <person name="Bucao C."/>
            <person name="Bouchez O."/>
            <person name="Gislard M."/>
            <person name="Lluch J."/>
            <person name="Milhes M."/>
            <person name="Lampietro C."/>
            <person name="Lopez Roques C."/>
            <person name="Donnadieu C."/>
            <person name="Braasch I."/>
            <person name="Desvignes T."/>
            <person name="Postlethwait J."/>
            <person name="Bobe J."/>
            <person name="Wedekind C."/>
            <person name="Guiguen Y."/>
        </authorList>
    </citation>
    <scope>NUCLEOTIDE SEQUENCE [LARGE SCALE GENOMIC DNA]</scope>
    <source>
        <strain evidence="2">Cs_M1</strain>
        <tissue evidence="2">Blood</tissue>
    </source>
</reference>
<keyword evidence="3" id="KW-1185">Reference proteome</keyword>
<feature type="region of interest" description="Disordered" evidence="1">
    <location>
        <begin position="40"/>
        <end position="91"/>
    </location>
</feature>
<feature type="compositionally biased region" description="Basic and acidic residues" evidence="1">
    <location>
        <begin position="45"/>
        <end position="58"/>
    </location>
</feature>
<evidence type="ECO:0000313" key="3">
    <source>
        <dbReference type="Proteomes" id="UP001356427"/>
    </source>
</evidence>
<organism evidence="2 3">
    <name type="scientific">Coregonus suidteri</name>
    <dbReference type="NCBI Taxonomy" id="861788"/>
    <lineage>
        <taxon>Eukaryota</taxon>
        <taxon>Metazoa</taxon>
        <taxon>Chordata</taxon>
        <taxon>Craniata</taxon>
        <taxon>Vertebrata</taxon>
        <taxon>Euteleostomi</taxon>
        <taxon>Actinopterygii</taxon>
        <taxon>Neopterygii</taxon>
        <taxon>Teleostei</taxon>
        <taxon>Protacanthopterygii</taxon>
        <taxon>Salmoniformes</taxon>
        <taxon>Salmonidae</taxon>
        <taxon>Coregoninae</taxon>
        <taxon>Coregonus</taxon>
    </lineage>
</organism>
<feature type="compositionally biased region" description="Basic and acidic residues" evidence="1">
    <location>
        <begin position="79"/>
        <end position="91"/>
    </location>
</feature>
<feature type="compositionally biased region" description="Gly residues" evidence="1">
    <location>
        <begin position="10"/>
        <end position="19"/>
    </location>
</feature>
<dbReference type="EMBL" id="JAGTTL010000036">
    <property type="protein sequence ID" value="KAK6293611.1"/>
    <property type="molecule type" value="Genomic_DNA"/>
</dbReference>
<comment type="caution">
    <text evidence="2">The sequence shown here is derived from an EMBL/GenBank/DDBJ whole genome shotgun (WGS) entry which is preliminary data.</text>
</comment>
<feature type="region of interest" description="Disordered" evidence="1">
    <location>
        <begin position="1"/>
        <end position="22"/>
    </location>
</feature>
<dbReference type="Proteomes" id="UP001356427">
    <property type="component" value="Unassembled WGS sequence"/>
</dbReference>
<gene>
    <name evidence="2" type="ORF">J4Q44_G00359370</name>
</gene>
<evidence type="ECO:0000313" key="2">
    <source>
        <dbReference type="EMBL" id="KAK6293611.1"/>
    </source>
</evidence>